<dbReference type="Pfam" id="PF02810">
    <property type="entry name" value="SEC-C"/>
    <property type="match status" value="1"/>
</dbReference>
<dbReference type="Proteomes" id="UP001283109">
    <property type="component" value="Unassembled WGS sequence"/>
</dbReference>
<sequence>MSFGAAASRAAAGGFPRVADTDPCPCGSGDRFHGCCGPVLHGTPAPTAERLMRSRYTAFVVGDARHLAGTWHPGTRPDDLALDPAQRWTGLEILATEGGGPGDARGTVEFRAAWRWGRERGELHERSRFVRQSGRWWYLDGELDPA</sequence>
<dbReference type="SUPFAM" id="SSF54427">
    <property type="entry name" value="NTF2-like"/>
    <property type="match status" value="1"/>
</dbReference>
<dbReference type="EMBL" id="JAWQEV010000002">
    <property type="protein sequence ID" value="MDW4572324.1"/>
    <property type="molecule type" value="Genomic_DNA"/>
</dbReference>
<dbReference type="RefSeq" id="WP_318352865.1">
    <property type="nucleotide sequence ID" value="NZ_JAWQEV010000002.1"/>
</dbReference>
<reference evidence="4 5" key="1">
    <citation type="submission" date="2023-11" db="EMBL/GenBank/DDBJ databases">
        <title>Draft genome sequence of Microbacterium arthrosphaerae JCM 30492.</title>
        <authorList>
            <person name="Zhang G."/>
            <person name="Ding Y."/>
        </authorList>
    </citation>
    <scope>NUCLEOTIDE SEQUENCE [LARGE SCALE GENOMIC DNA]</scope>
    <source>
        <strain evidence="4 5">JCM 30492</strain>
    </source>
</reference>
<organism evidence="4 5">
    <name type="scientific">Microbacterium arthrosphaerae</name>
    <dbReference type="NCBI Taxonomy" id="792652"/>
    <lineage>
        <taxon>Bacteria</taxon>
        <taxon>Bacillati</taxon>
        <taxon>Actinomycetota</taxon>
        <taxon>Actinomycetes</taxon>
        <taxon>Micrococcales</taxon>
        <taxon>Microbacteriaceae</taxon>
        <taxon>Microbacterium</taxon>
    </lineage>
</organism>
<dbReference type="Pfam" id="PF17775">
    <property type="entry name" value="YchJ_M-like"/>
    <property type="match status" value="1"/>
</dbReference>
<accession>A0ABU4H0V5</accession>
<evidence type="ECO:0000313" key="4">
    <source>
        <dbReference type="EMBL" id="MDW4572324.1"/>
    </source>
</evidence>
<dbReference type="InterPro" id="IPR032710">
    <property type="entry name" value="NTF2-like_dom_sf"/>
</dbReference>
<dbReference type="PANTHER" id="PTHR33747:SF1">
    <property type="entry name" value="ADENYLATE CYCLASE-ASSOCIATED CAP C-TERMINAL DOMAIN-CONTAINING PROTEIN"/>
    <property type="match status" value="1"/>
</dbReference>
<evidence type="ECO:0000256" key="2">
    <source>
        <dbReference type="HAMAP-Rule" id="MF_00612"/>
    </source>
</evidence>
<dbReference type="InterPro" id="IPR048469">
    <property type="entry name" value="YchJ-like_M"/>
</dbReference>
<comment type="similarity">
    <text evidence="1 2">Belongs to the UPF0225 family.</text>
</comment>
<evidence type="ECO:0000313" key="5">
    <source>
        <dbReference type="Proteomes" id="UP001283109"/>
    </source>
</evidence>
<evidence type="ECO:0000256" key="1">
    <source>
        <dbReference type="ARBA" id="ARBA00010839"/>
    </source>
</evidence>
<proteinExistence type="inferred from homology"/>
<dbReference type="Gene3D" id="3.10.450.50">
    <property type="match status" value="1"/>
</dbReference>
<feature type="domain" description="YchJ-like middle NTF2-like" evidence="3">
    <location>
        <begin position="47"/>
        <end position="141"/>
    </location>
</feature>
<comment type="caution">
    <text evidence="4">The sequence shown here is derived from an EMBL/GenBank/DDBJ whole genome shotgun (WGS) entry which is preliminary data.</text>
</comment>
<dbReference type="SUPFAM" id="SSF103642">
    <property type="entry name" value="Sec-C motif"/>
    <property type="match status" value="1"/>
</dbReference>
<dbReference type="InterPro" id="IPR023006">
    <property type="entry name" value="YchJ-like"/>
</dbReference>
<evidence type="ECO:0000259" key="3">
    <source>
        <dbReference type="Pfam" id="PF17775"/>
    </source>
</evidence>
<dbReference type="PANTHER" id="PTHR33747">
    <property type="entry name" value="UPF0225 PROTEIN SCO1677"/>
    <property type="match status" value="1"/>
</dbReference>
<protein>
    <recommendedName>
        <fullName evidence="2">UPF0225 protein R8Z58_05965</fullName>
    </recommendedName>
</protein>
<keyword evidence="5" id="KW-1185">Reference proteome</keyword>
<dbReference type="InterPro" id="IPR004027">
    <property type="entry name" value="SEC_C_motif"/>
</dbReference>
<name>A0ABU4H0V5_9MICO</name>
<gene>
    <name evidence="4" type="ORF">R8Z58_05965</name>
</gene>
<dbReference type="HAMAP" id="MF_00612">
    <property type="entry name" value="UPF0225"/>
    <property type="match status" value="1"/>
</dbReference>